<dbReference type="SUPFAM" id="SSF89550">
    <property type="entry name" value="PHP domain-like"/>
    <property type="match status" value="1"/>
</dbReference>
<feature type="domain" description="Polymerase/histidinol phosphatase N-terminal" evidence="1">
    <location>
        <begin position="25"/>
        <end position="92"/>
    </location>
</feature>
<organism evidence="2 3">
    <name type="scientific">Cytobacillus spartinae</name>
    <dbReference type="NCBI Taxonomy" id="3299023"/>
    <lineage>
        <taxon>Bacteria</taxon>
        <taxon>Bacillati</taxon>
        <taxon>Bacillota</taxon>
        <taxon>Bacilli</taxon>
        <taxon>Bacillales</taxon>
        <taxon>Bacillaceae</taxon>
        <taxon>Cytobacillus</taxon>
    </lineage>
</organism>
<evidence type="ECO:0000313" key="3">
    <source>
        <dbReference type="Proteomes" id="UP001601059"/>
    </source>
</evidence>
<name>A0ABW6KBP4_9BACI</name>
<dbReference type="SMART" id="SM00481">
    <property type="entry name" value="POLIIIAc"/>
    <property type="match status" value="1"/>
</dbReference>
<protein>
    <submittedName>
        <fullName evidence="2">PHP domain-containing protein</fullName>
    </submittedName>
</protein>
<dbReference type="Pfam" id="PF02811">
    <property type="entry name" value="PHP"/>
    <property type="match status" value="1"/>
</dbReference>
<evidence type="ECO:0000259" key="1">
    <source>
        <dbReference type="SMART" id="SM00481"/>
    </source>
</evidence>
<dbReference type="RefSeq" id="WP_389360738.1">
    <property type="nucleotide sequence ID" value="NZ_JBIACK010000004.1"/>
</dbReference>
<dbReference type="Proteomes" id="UP001601059">
    <property type="component" value="Unassembled WGS sequence"/>
</dbReference>
<dbReference type="InterPro" id="IPR003141">
    <property type="entry name" value="Pol/His_phosphatase_N"/>
</dbReference>
<dbReference type="Pfam" id="PF07733">
    <property type="entry name" value="DNA_pol3_alpha"/>
    <property type="match status" value="1"/>
</dbReference>
<dbReference type="InterPro" id="IPR004013">
    <property type="entry name" value="PHP_dom"/>
</dbReference>
<keyword evidence="3" id="KW-1185">Reference proteome</keyword>
<gene>
    <name evidence="2" type="ORF">ACFYKX_10270</name>
</gene>
<dbReference type="EMBL" id="JBIACK010000004">
    <property type="protein sequence ID" value="MFE8701002.1"/>
    <property type="molecule type" value="Genomic_DNA"/>
</dbReference>
<dbReference type="PANTHER" id="PTHR32294">
    <property type="entry name" value="DNA POLYMERASE III SUBUNIT ALPHA"/>
    <property type="match status" value="1"/>
</dbReference>
<comment type="caution">
    <text evidence="2">The sequence shown here is derived from an EMBL/GenBank/DDBJ whole genome shotgun (WGS) entry which is preliminary data.</text>
</comment>
<dbReference type="InterPro" id="IPR004805">
    <property type="entry name" value="DnaE2/DnaE/PolC"/>
</dbReference>
<reference evidence="2 3" key="1">
    <citation type="submission" date="2024-08" db="EMBL/GenBank/DDBJ databases">
        <title>Two novel Cytobacillus novel species.</title>
        <authorList>
            <person name="Liu G."/>
        </authorList>
    </citation>
    <scope>NUCLEOTIDE SEQUENCE [LARGE SCALE GENOMIC DNA]</scope>
    <source>
        <strain evidence="2 3">FJAT-54145</strain>
    </source>
</reference>
<accession>A0ABW6KBP4</accession>
<dbReference type="InterPro" id="IPR011708">
    <property type="entry name" value="DNA_pol3_alpha_NTPase_dom"/>
</dbReference>
<dbReference type="InterPro" id="IPR016195">
    <property type="entry name" value="Pol/histidinol_Pase-like"/>
</dbReference>
<dbReference type="Gene3D" id="3.20.20.140">
    <property type="entry name" value="Metal-dependent hydrolases"/>
    <property type="match status" value="1"/>
</dbReference>
<evidence type="ECO:0000313" key="2">
    <source>
        <dbReference type="EMBL" id="MFE8701002.1"/>
    </source>
</evidence>
<sequence length="405" mass="46011">MTHVQSRRQSFFLFRIKEELTMELVHLRLRTCFSLQDSTVKVKEVVKKAKSFGMTHLAITDHHNMYGAFQFEMACNDEGITPIFGAELLVDGYPLLLLAETQIGYQNLVKLVTYANSNGKVKEVPQLKKENLSGFTQGLIALSGGLPGEVSQALVSGNMAQAESVANEYQSLFGTDSFFLEIWRTGMPNEEEMNQSLLTLSDTLGCELVATHDIHYLEKNHAYARAIFTQLSDGETPFYDAHTHFNEEFYFLSPDEMEQRFLGLEFALEQTNVIASRCTGVSIPRERALPDYKVPQGETVESYFEKVAREGFHKRFPVAPSQEYVERLEFEIKTIKQMGFPAYFLIVWDFMKYAISNGILVGPGRGSAAGSLVAYCMWITDRLDPIHHDLLFERFLNPERISMPD</sequence>
<proteinExistence type="predicted"/>
<dbReference type="PANTHER" id="PTHR32294:SF0">
    <property type="entry name" value="DNA POLYMERASE III SUBUNIT ALPHA"/>
    <property type="match status" value="1"/>
</dbReference>